<feature type="chain" id="PRO_5002027427" description="subtilisin" evidence="8">
    <location>
        <begin position="19"/>
        <end position="489"/>
    </location>
</feature>
<dbReference type="PROSITE" id="PS51892">
    <property type="entry name" value="SUBTILASE"/>
    <property type="match status" value="1"/>
</dbReference>
<evidence type="ECO:0000256" key="6">
    <source>
        <dbReference type="ARBA" id="ARBA00023619"/>
    </source>
</evidence>
<dbReference type="GO" id="GO:0006508">
    <property type="term" value="P:proteolysis"/>
    <property type="evidence" value="ECO:0007669"/>
    <property type="project" value="UniProtKB-KW"/>
</dbReference>
<feature type="active site" description="Charge relay system" evidence="7">
    <location>
        <position position="216"/>
    </location>
</feature>
<sequence>MRPLLGCFLLATIATVAATMNLLVHLDDLSSDSPLPLDMTRDGVYEVLHRRHIDHQRLVWDMATTTDGLAADVAAARVTPLWIQNTLIVQNASPALARSLRATSGVRAVESDMLVHLDIANYDSGSFDDAVPDARTGGVESNVKLLHADEAWAKGFTGTGVTIASIDSGVRYSHKVLAKAYRGYVDGLTWRHDYAFWIAEGQNQTLSPDNADEVGHGTHTVGTAVGADGVGIAPGASWIAARPFNADGSAKQSDILLAAQWVMCPTAWDGSKPDCKRGADIVSNSFGGDASITWMDKVVAAWSAAGILPVSLPSPNPNDVNDQVFASGNVNGFQCASVMCPGCLPEAVAVGALVGGTTLWGGSGKGPGKHGAIKPDLVAPGVAIRSAASYDDNKFTRMTGTSMATPHVSGAAAIVLQKCRADSGPCRPADLRESLGATAFQKLHKPFLVPSTCGNTSYDEYPNNIYGRGLPDLGRAVASGVLDAISALA</sequence>
<dbReference type="PRINTS" id="PR00723">
    <property type="entry name" value="SUBTILISIN"/>
</dbReference>
<dbReference type="AlphaFoldDB" id="A0A0A7CNK9"/>
<feature type="domain" description="Peptidase S8/S53" evidence="9">
    <location>
        <begin position="158"/>
        <end position="469"/>
    </location>
</feature>
<evidence type="ECO:0000256" key="3">
    <source>
        <dbReference type="ARBA" id="ARBA00022801"/>
    </source>
</evidence>
<dbReference type="Gene3D" id="3.40.50.200">
    <property type="entry name" value="Peptidase S8/S53 domain"/>
    <property type="match status" value="1"/>
</dbReference>
<evidence type="ECO:0000313" key="10">
    <source>
        <dbReference type="EMBL" id="AIG56093.1"/>
    </source>
</evidence>
<feature type="active site" description="Charge relay system" evidence="7">
    <location>
        <position position="167"/>
    </location>
</feature>
<reference evidence="10" key="1">
    <citation type="journal article" date="2014" name="Genome Biol. Evol.">
        <title>The secreted proteins of Achlya hypogyna and Thraustotheca clavata identify the ancestral oomycete secretome and reveal gene acquisitions by horizontal gene transfer.</title>
        <authorList>
            <person name="Misner I."/>
            <person name="Blouin N."/>
            <person name="Leonard G."/>
            <person name="Richards T.A."/>
            <person name="Lane C.E."/>
        </authorList>
    </citation>
    <scope>NUCLEOTIDE SEQUENCE</scope>
    <source>
        <strain evidence="10">ATCC 48635</strain>
    </source>
</reference>
<keyword evidence="2 7" id="KW-0645">Protease</keyword>
<evidence type="ECO:0000256" key="1">
    <source>
        <dbReference type="ARBA" id="ARBA00011073"/>
    </source>
</evidence>
<name>A0A0A7CNK9_ACHHY</name>
<organism evidence="10">
    <name type="scientific">Achlya hypogyna</name>
    <name type="common">Oomycete</name>
    <name type="synonym">Protoachlya hypogyna</name>
    <dbReference type="NCBI Taxonomy" id="1202772"/>
    <lineage>
        <taxon>Eukaryota</taxon>
        <taxon>Sar</taxon>
        <taxon>Stramenopiles</taxon>
        <taxon>Oomycota</taxon>
        <taxon>Saprolegniomycetes</taxon>
        <taxon>Saprolegniales</taxon>
        <taxon>Achlyaceae</taxon>
        <taxon>Achlya</taxon>
    </lineage>
</organism>
<dbReference type="PROSITE" id="PS00138">
    <property type="entry name" value="SUBTILASE_SER"/>
    <property type="match status" value="1"/>
</dbReference>
<keyword evidence="3 7" id="KW-0378">Hydrolase</keyword>
<evidence type="ECO:0000256" key="8">
    <source>
        <dbReference type="SAM" id="SignalP"/>
    </source>
</evidence>
<keyword evidence="4 7" id="KW-0720">Serine protease</keyword>
<proteinExistence type="inferred from homology"/>
<protein>
    <recommendedName>
        <fullName evidence="6">subtilisin</fullName>
        <ecNumber evidence="6">3.4.21.62</ecNumber>
    </recommendedName>
</protein>
<dbReference type="InterPro" id="IPR000209">
    <property type="entry name" value="Peptidase_S8/S53_dom"/>
</dbReference>
<dbReference type="EMBL" id="KM038632">
    <property type="protein sequence ID" value="AIG56093.1"/>
    <property type="molecule type" value="Genomic_DNA"/>
</dbReference>
<dbReference type="EC" id="3.4.21.62" evidence="6"/>
<dbReference type="PANTHER" id="PTHR43399">
    <property type="entry name" value="SUBTILISIN-RELATED"/>
    <property type="match status" value="1"/>
</dbReference>
<dbReference type="InterPro" id="IPR036852">
    <property type="entry name" value="Peptidase_S8/S53_dom_sf"/>
</dbReference>
<evidence type="ECO:0000256" key="4">
    <source>
        <dbReference type="ARBA" id="ARBA00022825"/>
    </source>
</evidence>
<dbReference type="InterPro" id="IPR023828">
    <property type="entry name" value="Peptidase_S8_Ser-AS"/>
</dbReference>
<dbReference type="SUPFAM" id="SSF52743">
    <property type="entry name" value="Subtilisin-like"/>
    <property type="match status" value="1"/>
</dbReference>
<dbReference type="InterPro" id="IPR051048">
    <property type="entry name" value="Peptidase_S8/S53_subtilisin"/>
</dbReference>
<accession>A0A0A7CNK9</accession>
<comment type="similarity">
    <text evidence="1 7">Belongs to the peptidase S8 family.</text>
</comment>
<dbReference type="Pfam" id="PF00082">
    <property type="entry name" value="Peptidase_S8"/>
    <property type="match status" value="1"/>
</dbReference>
<feature type="active site" description="Charge relay system" evidence="7">
    <location>
        <position position="402"/>
    </location>
</feature>
<feature type="signal peptide" evidence="8">
    <location>
        <begin position="1"/>
        <end position="18"/>
    </location>
</feature>
<dbReference type="GO" id="GO:0004252">
    <property type="term" value="F:serine-type endopeptidase activity"/>
    <property type="evidence" value="ECO:0007669"/>
    <property type="project" value="UniProtKB-UniRule"/>
</dbReference>
<evidence type="ECO:0000256" key="5">
    <source>
        <dbReference type="ARBA" id="ARBA00023529"/>
    </source>
</evidence>
<dbReference type="PANTHER" id="PTHR43399:SF4">
    <property type="entry name" value="CELL WALL-ASSOCIATED PROTEASE"/>
    <property type="match status" value="1"/>
</dbReference>
<evidence type="ECO:0000256" key="2">
    <source>
        <dbReference type="ARBA" id="ARBA00022670"/>
    </source>
</evidence>
<evidence type="ECO:0000259" key="9">
    <source>
        <dbReference type="Pfam" id="PF00082"/>
    </source>
</evidence>
<evidence type="ECO:0000256" key="7">
    <source>
        <dbReference type="PROSITE-ProRule" id="PRU01240"/>
    </source>
</evidence>
<dbReference type="InterPro" id="IPR015500">
    <property type="entry name" value="Peptidase_S8_subtilisin-rel"/>
</dbReference>
<keyword evidence="8" id="KW-0732">Signal</keyword>
<comment type="catalytic activity">
    <reaction evidence="5">
        <text>Hydrolysis of proteins with broad specificity for peptide bonds, and a preference for a large uncharged residue in P1. Hydrolyzes peptide amides.</text>
        <dbReference type="EC" id="3.4.21.62"/>
    </reaction>
</comment>